<dbReference type="GO" id="GO:0005524">
    <property type="term" value="F:ATP binding"/>
    <property type="evidence" value="ECO:0007669"/>
    <property type="project" value="UniProtKB-UniRule"/>
</dbReference>
<evidence type="ECO:0000256" key="4">
    <source>
        <dbReference type="ARBA" id="ARBA00022475"/>
    </source>
</evidence>
<evidence type="ECO:0000256" key="1">
    <source>
        <dbReference type="ARBA" id="ARBA00004251"/>
    </source>
</evidence>
<evidence type="ECO:0000256" key="32">
    <source>
        <dbReference type="SAM" id="SignalP"/>
    </source>
</evidence>
<keyword evidence="12 25" id="KW-0418">Kinase</keyword>
<dbReference type="GO" id="GO:0017134">
    <property type="term" value="F:fibroblast growth factor binding"/>
    <property type="evidence" value="ECO:0007669"/>
    <property type="project" value="TreeGrafter"/>
</dbReference>
<evidence type="ECO:0000256" key="20">
    <source>
        <dbReference type="ARBA" id="ARBA00023170"/>
    </source>
</evidence>
<keyword evidence="14" id="KW-0832">Ubl conjugation</keyword>
<dbReference type="PROSITE" id="PS00109">
    <property type="entry name" value="PROTEIN_KINASE_TYR"/>
    <property type="match status" value="1"/>
</dbReference>
<keyword evidence="4" id="KW-1003">Cell membrane</keyword>
<keyword evidence="36" id="KW-1185">Reference proteome</keyword>
<evidence type="ECO:0000313" key="36">
    <source>
        <dbReference type="Proteomes" id="UP000281406"/>
    </source>
</evidence>
<evidence type="ECO:0000256" key="8">
    <source>
        <dbReference type="ARBA" id="ARBA00022703"/>
    </source>
</evidence>
<dbReference type="GO" id="GO:0031410">
    <property type="term" value="C:cytoplasmic vesicle"/>
    <property type="evidence" value="ECO:0007669"/>
    <property type="project" value="UniProtKB-SubCell"/>
</dbReference>
<dbReference type="InterPro" id="IPR050122">
    <property type="entry name" value="RTK"/>
</dbReference>
<comment type="caution">
    <text evidence="35">The sequence shown here is derived from an EMBL/GenBank/DDBJ whole genome shotgun (WGS) entry which is preliminary data.</text>
</comment>
<dbReference type="Gene3D" id="3.30.200.20">
    <property type="entry name" value="Phosphorylase Kinase, domain 1"/>
    <property type="match status" value="1"/>
</dbReference>
<dbReference type="FunFam" id="2.60.40.10:FF:000016">
    <property type="entry name" value="Fibroblast growth factor receptor"/>
    <property type="match status" value="1"/>
</dbReference>
<reference evidence="35 36" key="1">
    <citation type="submission" date="2018-10" db="EMBL/GenBank/DDBJ databases">
        <title>Genome assembly for a Yunnan-Guizhou Plateau 3E fish, Anabarilius grahami (Regan), and its evolutionary and genetic applications.</title>
        <authorList>
            <person name="Jiang W."/>
        </authorList>
    </citation>
    <scope>NUCLEOTIDE SEQUENCE [LARGE SCALE GENOMIC DNA]</scope>
    <source>
        <strain evidence="35">AG-KIZ</strain>
        <tissue evidence="35">Muscle</tissue>
    </source>
</reference>
<feature type="transmembrane region" description="Helical" evidence="31">
    <location>
        <begin position="442"/>
        <end position="462"/>
    </location>
</feature>
<evidence type="ECO:0000256" key="24">
    <source>
        <dbReference type="ARBA" id="ARBA00051243"/>
    </source>
</evidence>
<accession>A0A3N0XNA9</accession>
<evidence type="ECO:0000256" key="12">
    <source>
        <dbReference type="ARBA" id="ARBA00022777"/>
    </source>
</evidence>
<evidence type="ECO:0000256" key="19">
    <source>
        <dbReference type="ARBA" id="ARBA00023157"/>
    </source>
</evidence>
<dbReference type="FunFam" id="2.60.40.10:FF:000020">
    <property type="entry name" value="Fibroblast growth factor receptor"/>
    <property type="match status" value="2"/>
</dbReference>
<evidence type="ECO:0000256" key="14">
    <source>
        <dbReference type="ARBA" id="ARBA00022843"/>
    </source>
</evidence>
<evidence type="ECO:0000259" key="33">
    <source>
        <dbReference type="PROSITE" id="PS50011"/>
    </source>
</evidence>
<evidence type="ECO:0000256" key="21">
    <source>
        <dbReference type="ARBA" id="ARBA00023180"/>
    </source>
</evidence>
<dbReference type="InterPro" id="IPR016248">
    <property type="entry name" value="FGF_rcpt_fam"/>
</dbReference>
<keyword evidence="19 28" id="KW-1015">Disulfide bond</keyword>
<dbReference type="SUPFAM" id="SSF48726">
    <property type="entry name" value="Immunoglobulin"/>
    <property type="match status" value="4"/>
</dbReference>
<dbReference type="SMART" id="SM00409">
    <property type="entry name" value="IG"/>
    <property type="match status" value="4"/>
</dbReference>
<dbReference type="GO" id="GO:0051216">
    <property type="term" value="P:cartilage development"/>
    <property type="evidence" value="ECO:0007669"/>
    <property type="project" value="UniProtKB-ARBA"/>
</dbReference>
<feature type="signal peptide" evidence="32">
    <location>
        <begin position="1"/>
        <end position="24"/>
    </location>
</feature>
<dbReference type="Gene3D" id="1.10.510.10">
    <property type="entry name" value="Transferase(Phosphotransferase) domain 1"/>
    <property type="match status" value="1"/>
</dbReference>
<keyword evidence="21" id="KW-0325">Glycoprotein</keyword>
<keyword evidence="23" id="KW-0968">Cytoplasmic vesicle</keyword>
<comment type="similarity">
    <text evidence="25">Belongs to the protein kinase superfamily. Tyr protein kinase family. Fibroblast growth factor receptor subfamily.</text>
</comment>
<dbReference type="SMART" id="SM00219">
    <property type="entry name" value="TyrKc"/>
    <property type="match status" value="1"/>
</dbReference>
<comment type="subcellular location">
    <subcellularLocation>
        <location evidence="1">Cell membrane</location>
        <topology evidence="1">Single-pass type I membrane protein</topology>
    </subcellularLocation>
    <subcellularLocation>
        <location evidence="2">Cytoplasmic vesicle</location>
    </subcellularLocation>
    <subcellularLocation>
        <location evidence="3">Golgi apparatus</location>
    </subcellularLocation>
</comment>
<dbReference type="SUPFAM" id="SSF56112">
    <property type="entry name" value="Protein kinase-like (PK-like)"/>
    <property type="match status" value="1"/>
</dbReference>
<keyword evidence="6 25" id="KW-0808">Transferase</keyword>
<dbReference type="PRINTS" id="PR00109">
    <property type="entry name" value="TYRKINASE"/>
</dbReference>
<evidence type="ECO:0000256" key="2">
    <source>
        <dbReference type="ARBA" id="ARBA00004541"/>
    </source>
</evidence>
<evidence type="ECO:0000256" key="13">
    <source>
        <dbReference type="ARBA" id="ARBA00022840"/>
    </source>
</evidence>
<evidence type="ECO:0000256" key="9">
    <source>
        <dbReference type="ARBA" id="ARBA00022729"/>
    </source>
</evidence>
<evidence type="ECO:0000256" key="16">
    <source>
        <dbReference type="ARBA" id="ARBA00023034"/>
    </source>
</evidence>
<dbReference type="PANTHER" id="PTHR24416">
    <property type="entry name" value="TYROSINE-PROTEIN KINASE RECEPTOR"/>
    <property type="match status" value="1"/>
</dbReference>
<dbReference type="AlphaFoldDB" id="A0A3N0XNA9"/>
<evidence type="ECO:0000256" key="29">
    <source>
        <dbReference type="PROSITE-ProRule" id="PRU10141"/>
    </source>
</evidence>
<dbReference type="PROSITE" id="PS50011">
    <property type="entry name" value="PROTEIN_KINASE_DOM"/>
    <property type="match status" value="1"/>
</dbReference>
<keyword evidence="11 25" id="KW-0547">Nucleotide-binding</keyword>
<feature type="domain" description="Ig-like" evidence="34">
    <location>
        <begin position="256"/>
        <end position="356"/>
    </location>
</feature>
<keyword evidence="13 25" id="KW-0067">ATP-binding</keyword>
<proteinExistence type="inferred from homology"/>
<evidence type="ECO:0000256" key="11">
    <source>
        <dbReference type="ARBA" id="ARBA00022741"/>
    </source>
</evidence>
<dbReference type="FunFam" id="2.60.40.10:FF:000252">
    <property type="entry name" value="Fibroblast growth factor receptor"/>
    <property type="match status" value="1"/>
</dbReference>
<dbReference type="GO" id="GO:0033339">
    <property type="term" value="P:pectoral fin development"/>
    <property type="evidence" value="ECO:0007669"/>
    <property type="project" value="UniProtKB-ARBA"/>
</dbReference>
<dbReference type="GO" id="GO:0045595">
    <property type="term" value="P:regulation of cell differentiation"/>
    <property type="evidence" value="ECO:0007669"/>
    <property type="project" value="UniProtKB-ARBA"/>
</dbReference>
<feature type="domain" description="Ig-like" evidence="34">
    <location>
        <begin position="27"/>
        <end position="110"/>
    </location>
</feature>
<feature type="binding site" evidence="27">
    <location>
        <position position="688"/>
    </location>
    <ligand>
        <name>ATP</name>
        <dbReference type="ChEBI" id="CHEBI:30616"/>
    </ligand>
</feature>
<evidence type="ECO:0000256" key="30">
    <source>
        <dbReference type="SAM" id="MobiDB-lite"/>
    </source>
</evidence>
<feature type="domain" description="Protein kinase" evidence="33">
    <location>
        <begin position="539"/>
        <end position="826"/>
    </location>
</feature>
<dbReference type="InterPro" id="IPR013783">
    <property type="entry name" value="Ig-like_fold"/>
</dbReference>
<dbReference type="PANTHER" id="PTHR24416:SF130">
    <property type="entry name" value="FIBROBLAST GROWTH FACTOR RECEPTOR 2"/>
    <property type="match status" value="1"/>
</dbReference>
<feature type="binding site" evidence="27">
    <location>
        <begin position="623"/>
        <end position="625"/>
    </location>
    <ligand>
        <name>ATP</name>
        <dbReference type="ChEBI" id="CHEBI:30616"/>
    </ligand>
</feature>
<dbReference type="GO" id="GO:0007507">
    <property type="term" value="P:heart development"/>
    <property type="evidence" value="ECO:0007669"/>
    <property type="project" value="UniProtKB-ARBA"/>
</dbReference>
<evidence type="ECO:0000259" key="34">
    <source>
        <dbReference type="PROSITE" id="PS50835"/>
    </source>
</evidence>
<keyword evidence="20 25" id="KW-0675">Receptor</keyword>
<keyword evidence="9 32" id="KW-0732">Signal</keyword>
<evidence type="ECO:0000313" key="35">
    <source>
        <dbReference type="EMBL" id="ROI80404.1"/>
    </source>
</evidence>
<feature type="binding site" evidence="27">
    <location>
        <position position="702"/>
    </location>
    <ligand>
        <name>ATP</name>
        <dbReference type="ChEBI" id="CHEBI:30616"/>
    </ligand>
</feature>
<dbReference type="Pfam" id="PF07714">
    <property type="entry name" value="PK_Tyr_Ser-Thr"/>
    <property type="match status" value="1"/>
</dbReference>
<keyword evidence="8" id="KW-0053">Apoptosis</keyword>
<keyword evidence="5" id="KW-0597">Phosphoprotein</keyword>
<dbReference type="InterPro" id="IPR008266">
    <property type="entry name" value="Tyr_kinase_AS"/>
</dbReference>
<dbReference type="InterPro" id="IPR007110">
    <property type="entry name" value="Ig-like_dom"/>
</dbReference>
<dbReference type="InterPro" id="IPR020635">
    <property type="entry name" value="Tyr_kinase_cat_dom"/>
</dbReference>
<feature type="compositionally biased region" description="Low complexity" evidence="30">
    <location>
        <begin position="493"/>
        <end position="503"/>
    </location>
</feature>
<dbReference type="GO" id="GO:0001889">
    <property type="term" value="P:liver development"/>
    <property type="evidence" value="ECO:0007669"/>
    <property type="project" value="UniProtKB-ARBA"/>
</dbReference>
<dbReference type="GO" id="GO:0007420">
    <property type="term" value="P:brain development"/>
    <property type="evidence" value="ECO:0007669"/>
    <property type="project" value="UniProtKB-ARBA"/>
</dbReference>
<dbReference type="GO" id="GO:0006915">
    <property type="term" value="P:apoptotic process"/>
    <property type="evidence" value="ECO:0007669"/>
    <property type="project" value="UniProtKB-KW"/>
</dbReference>
<feature type="binding site" evidence="27">
    <location>
        <position position="629"/>
    </location>
    <ligand>
        <name>ATP</name>
        <dbReference type="ChEBI" id="CHEBI:30616"/>
    </ligand>
</feature>
<dbReference type="GO" id="GO:0003002">
    <property type="term" value="P:regionalization"/>
    <property type="evidence" value="ECO:0007669"/>
    <property type="project" value="UniProtKB-ARBA"/>
</dbReference>
<dbReference type="FunFam" id="1.10.510.10:FF:000007">
    <property type="entry name" value="Fibroblast growth factor receptor"/>
    <property type="match status" value="1"/>
</dbReference>
<evidence type="ECO:0000256" key="5">
    <source>
        <dbReference type="ARBA" id="ARBA00022553"/>
    </source>
</evidence>
<sequence length="911" mass="102015">MLFWCSVFHLTLLVFVFFSAPYHPFPPALLSFPLRSAEPPTKNQNSKPTLCSVHPGELLKLNCPLPEAAAIIWTKDGSSLGPDNRTFIDQEWLQIRDATPKDSGLYACSAAGSQAGDVLCFIVNVTDAISSGDDEDDTERSDDVGADGEQMRVPYWTSPDKMEKKLHAVPAANTVKFRCAAAGNPKPKMRWLKNAKPFRQEDRMGGYKVRLQHWTLIMESVVPSDKGNYTCLVENAYGSINHTYTLDVVERSPHRPILQAGLPANITVHVGGDARFVCKVYSDAQPHIQWLQHIVKNGSRYGPDGLPYVRVLKRSGINSSDVEVLLLTNVTEEDSGEYTCRVSNYIGEVSQSGWLTVLPGKTKNETLIPRRSFPLLLTAGVNTTDKEIEVLYLPNVTFEDAGEYTCLAGNSIGISYHTAWLTVLPAEPDAIETDYPPDYVEIAIYCIGVFLIACMVVIVVVCRMRTSAKKPDFGSQPAVHKLTKQIPLRRQVSSDSSSSMSSSTPLVRITTRRSSAHDDPIPEYDLPEDPRWEFSRDKLTLGKPLGEGCFGQVVMAEALGIDKDKPKEAVTVAVKMLKDDATEKDLSDLVSEMEMMKMIGRHKNIINLLGACTQDGPLYVIVEYASKGNLREYLRARRPPGMEYSYDIARVSDESLTFKDLVSCTYQVARGMEYLASQKCIHRDLAARNVLVTESNFMKIADFGLARDVHNIDYYKKTTNGRLPVKWMAPEALFDRVYTHQSDVWSFGVLMWEIFTLGGSPYPGIPVEELFKLLKEGHRMDKPANCTNELPTFKQLVEDLDRILTLATNETGCTDPISLEHTKPTVVRRLTKFSQCVPLRRLKLVLDSFLFGRFDMLNRRQSSSVSWLFSYCHLLVRKGISSCAGAERTCYLAVGCQASVWWQLWTQMLPT</sequence>
<dbReference type="InterPro" id="IPR000719">
    <property type="entry name" value="Prot_kinase_dom"/>
</dbReference>
<evidence type="ECO:0000256" key="7">
    <source>
        <dbReference type="ARBA" id="ARBA00022692"/>
    </source>
</evidence>
<feature type="disulfide bond" evidence="28">
    <location>
        <begin position="278"/>
        <end position="406"/>
    </location>
</feature>
<feature type="region of interest" description="Disordered" evidence="30">
    <location>
        <begin position="491"/>
        <end position="527"/>
    </location>
</feature>
<comment type="catalytic activity">
    <reaction evidence="24 25">
        <text>L-tyrosyl-[protein] + ATP = O-phospho-L-tyrosyl-[protein] + ADP + H(+)</text>
        <dbReference type="Rhea" id="RHEA:10596"/>
        <dbReference type="Rhea" id="RHEA-COMP:10136"/>
        <dbReference type="Rhea" id="RHEA-COMP:20101"/>
        <dbReference type="ChEBI" id="CHEBI:15378"/>
        <dbReference type="ChEBI" id="CHEBI:30616"/>
        <dbReference type="ChEBI" id="CHEBI:46858"/>
        <dbReference type="ChEBI" id="CHEBI:61978"/>
        <dbReference type="ChEBI" id="CHEBI:456216"/>
        <dbReference type="EC" id="2.7.10.1"/>
    </reaction>
</comment>
<dbReference type="GO" id="GO:0005007">
    <property type="term" value="F:fibroblast growth factor receptor activity"/>
    <property type="evidence" value="ECO:0007669"/>
    <property type="project" value="InterPro"/>
</dbReference>
<dbReference type="InterPro" id="IPR001245">
    <property type="entry name" value="Ser-Thr/Tyr_kinase_cat_dom"/>
</dbReference>
<dbReference type="InterPro" id="IPR036179">
    <property type="entry name" value="Ig-like_dom_sf"/>
</dbReference>
<feature type="disulfide bond" evidence="28">
    <location>
        <begin position="179"/>
        <end position="231"/>
    </location>
</feature>
<feature type="active site" description="Proton acceptor" evidence="26">
    <location>
        <position position="684"/>
    </location>
</feature>
<dbReference type="SMART" id="SM00408">
    <property type="entry name" value="IGc2"/>
    <property type="match status" value="4"/>
</dbReference>
<keyword evidence="18 25" id="KW-0829">Tyrosine-protein kinase</keyword>
<evidence type="ECO:0000256" key="10">
    <source>
        <dbReference type="ARBA" id="ARBA00022737"/>
    </source>
</evidence>
<evidence type="ECO:0000256" key="28">
    <source>
        <dbReference type="PIRSR" id="PIRSR000628-3"/>
    </source>
</evidence>
<dbReference type="InterPro" id="IPR011009">
    <property type="entry name" value="Kinase-like_dom_sf"/>
</dbReference>
<dbReference type="PROSITE" id="PS00107">
    <property type="entry name" value="PROTEIN_KINASE_ATP"/>
    <property type="match status" value="1"/>
</dbReference>
<dbReference type="Pfam" id="PF07679">
    <property type="entry name" value="I-set"/>
    <property type="match status" value="3"/>
</dbReference>
<name>A0A3N0XNA9_ANAGA</name>
<evidence type="ECO:0000256" key="15">
    <source>
        <dbReference type="ARBA" id="ARBA00022989"/>
    </source>
</evidence>
<dbReference type="PROSITE" id="PS50835">
    <property type="entry name" value="IG_LIKE"/>
    <property type="match status" value="3"/>
</dbReference>
<feature type="chain" id="PRO_5018129836" description="Fibroblast growth factor receptor" evidence="32">
    <location>
        <begin position="25"/>
        <end position="911"/>
    </location>
</feature>
<evidence type="ECO:0000256" key="23">
    <source>
        <dbReference type="ARBA" id="ARBA00023329"/>
    </source>
</evidence>
<dbReference type="GO" id="GO:0008284">
    <property type="term" value="P:positive regulation of cell population proliferation"/>
    <property type="evidence" value="ECO:0007669"/>
    <property type="project" value="InterPro"/>
</dbReference>
<dbReference type="Gene3D" id="2.60.40.10">
    <property type="entry name" value="Immunoglobulins"/>
    <property type="match status" value="4"/>
</dbReference>
<dbReference type="GO" id="GO:0007498">
    <property type="term" value="P:mesoderm development"/>
    <property type="evidence" value="ECO:0007669"/>
    <property type="project" value="UniProtKB-ARBA"/>
</dbReference>
<keyword evidence="15 31" id="KW-1133">Transmembrane helix</keyword>
<evidence type="ECO:0000256" key="31">
    <source>
        <dbReference type="SAM" id="Phobius"/>
    </source>
</evidence>
<dbReference type="OrthoDB" id="6019866at2759"/>
<keyword evidence="10" id="KW-0677">Repeat</keyword>
<feature type="disulfide bond" evidence="28">
    <location>
        <begin position="63"/>
        <end position="108"/>
    </location>
</feature>
<dbReference type="GO" id="GO:0005886">
    <property type="term" value="C:plasma membrane"/>
    <property type="evidence" value="ECO:0007669"/>
    <property type="project" value="UniProtKB-SubCell"/>
</dbReference>
<dbReference type="Proteomes" id="UP000281406">
    <property type="component" value="Unassembled WGS sequence"/>
</dbReference>
<keyword evidence="16" id="KW-0333">Golgi apparatus</keyword>
<feature type="binding site" evidence="27 29">
    <location>
        <position position="575"/>
    </location>
    <ligand>
        <name>ATP</name>
        <dbReference type="ChEBI" id="CHEBI:30616"/>
    </ligand>
</feature>
<gene>
    <name evidence="35" type="ORF">DPX16_1994</name>
</gene>
<feature type="domain" description="Ig-like" evidence="34">
    <location>
        <begin position="154"/>
        <end position="247"/>
    </location>
</feature>
<keyword evidence="17 25" id="KW-0472">Membrane</keyword>
<dbReference type="CDD" id="cd05857">
    <property type="entry name" value="IgI_2_FGFR"/>
    <property type="match status" value="1"/>
</dbReference>
<organism evidence="35 36">
    <name type="scientific">Anabarilius grahami</name>
    <name type="common">Kanglang fish</name>
    <name type="synonym">Barilius grahami</name>
    <dbReference type="NCBI Taxonomy" id="495550"/>
    <lineage>
        <taxon>Eukaryota</taxon>
        <taxon>Metazoa</taxon>
        <taxon>Chordata</taxon>
        <taxon>Craniata</taxon>
        <taxon>Vertebrata</taxon>
        <taxon>Euteleostomi</taxon>
        <taxon>Actinopterygii</taxon>
        <taxon>Neopterygii</taxon>
        <taxon>Teleostei</taxon>
        <taxon>Ostariophysi</taxon>
        <taxon>Cypriniformes</taxon>
        <taxon>Xenocyprididae</taxon>
        <taxon>Xenocypridinae</taxon>
        <taxon>Xenocypridinae incertae sedis</taxon>
        <taxon>Anabarilius</taxon>
    </lineage>
</organism>
<dbReference type="PIRSF" id="PIRSF000628">
    <property type="entry name" value="FGFR"/>
    <property type="match status" value="1"/>
</dbReference>
<dbReference type="EMBL" id="RJVU01068204">
    <property type="protein sequence ID" value="ROI80404.1"/>
    <property type="molecule type" value="Genomic_DNA"/>
</dbReference>
<dbReference type="EC" id="2.7.10.1" evidence="25"/>
<evidence type="ECO:0000256" key="17">
    <source>
        <dbReference type="ARBA" id="ARBA00023136"/>
    </source>
</evidence>
<evidence type="ECO:0000256" key="18">
    <source>
        <dbReference type="ARBA" id="ARBA00023137"/>
    </source>
</evidence>
<protein>
    <recommendedName>
        <fullName evidence="25">Fibroblast growth factor receptor</fullName>
        <ecNumber evidence="25">2.7.10.1</ecNumber>
    </recommendedName>
</protein>
<evidence type="ECO:0000256" key="27">
    <source>
        <dbReference type="PIRSR" id="PIRSR000628-2"/>
    </source>
</evidence>
<keyword evidence="7 31" id="KW-0812">Transmembrane</keyword>
<dbReference type="InterPro" id="IPR017441">
    <property type="entry name" value="Protein_kinase_ATP_BS"/>
</dbReference>
<dbReference type="GO" id="GO:0005794">
    <property type="term" value="C:Golgi apparatus"/>
    <property type="evidence" value="ECO:0007669"/>
    <property type="project" value="UniProtKB-SubCell"/>
</dbReference>
<dbReference type="InterPro" id="IPR003599">
    <property type="entry name" value="Ig_sub"/>
</dbReference>
<keyword evidence="22" id="KW-0393">Immunoglobulin domain</keyword>
<evidence type="ECO:0000256" key="25">
    <source>
        <dbReference type="PIRNR" id="PIRNR000628"/>
    </source>
</evidence>
<feature type="binding site" evidence="27">
    <location>
        <begin position="545"/>
        <end position="551"/>
    </location>
    <ligand>
        <name>ATP</name>
        <dbReference type="ChEBI" id="CHEBI:30616"/>
    </ligand>
</feature>
<dbReference type="GO" id="GO:0043235">
    <property type="term" value="C:receptor complex"/>
    <property type="evidence" value="ECO:0007669"/>
    <property type="project" value="TreeGrafter"/>
</dbReference>
<dbReference type="FunFam" id="3.30.200.20:FF:000011">
    <property type="entry name" value="Fibroblast growth factor receptor"/>
    <property type="match status" value="1"/>
</dbReference>
<dbReference type="InterPro" id="IPR013098">
    <property type="entry name" value="Ig_I-set"/>
</dbReference>
<evidence type="ECO:0000256" key="26">
    <source>
        <dbReference type="PIRSR" id="PIRSR000628-1"/>
    </source>
</evidence>
<evidence type="ECO:0000256" key="22">
    <source>
        <dbReference type="ARBA" id="ARBA00023319"/>
    </source>
</evidence>
<evidence type="ECO:0000256" key="6">
    <source>
        <dbReference type="ARBA" id="ARBA00022679"/>
    </source>
</evidence>
<evidence type="ECO:0000256" key="3">
    <source>
        <dbReference type="ARBA" id="ARBA00004555"/>
    </source>
</evidence>
<dbReference type="InterPro" id="IPR003598">
    <property type="entry name" value="Ig_sub2"/>
</dbReference>